<proteinExistence type="predicted"/>
<dbReference type="GO" id="GO:0005829">
    <property type="term" value="C:cytosol"/>
    <property type="evidence" value="ECO:0007669"/>
    <property type="project" value="TreeGrafter"/>
</dbReference>
<comment type="caution">
    <text evidence="10">The sequence shown here is derived from an EMBL/GenBank/DDBJ whole genome shotgun (WGS) entry which is preliminary data.</text>
</comment>
<reference evidence="10" key="1">
    <citation type="submission" date="2022-04" db="EMBL/GenBank/DDBJ databases">
        <title>Paenibacillus mangrovi sp. nov., a novel endophytic bacterium isolated from bark of Kandelia candel.</title>
        <authorList>
            <person name="Tuo L."/>
        </authorList>
    </citation>
    <scope>NUCLEOTIDE SEQUENCE</scope>
    <source>
        <strain evidence="10">KQZ6P-2</strain>
    </source>
</reference>
<dbReference type="GO" id="GO:0000976">
    <property type="term" value="F:transcription cis-regulatory region binding"/>
    <property type="evidence" value="ECO:0007669"/>
    <property type="project" value="TreeGrafter"/>
</dbReference>
<dbReference type="Gene3D" id="6.10.250.690">
    <property type="match status" value="1"/>
</dbReference>
<keyword evidence="4 7" id="KW-0238">DNA-binding</keyword>
<dbReference type="PANTHER" id="PTHR48111:SF1">
    <property type="entry name" value="TWO-COMPONENT RESPONSE REGULATOR ORR33"/>
    <property type="match status" value="1"/>
</dbReference>
<protein>
    <submittedName>
        <fullName evidence="10">Response regulator transcription factor</fullName>
    </submittedName>
</protein>
<organism evidence="10 11">
    <name type="scientific">Paenibacillus mangrovi</name>
    <dbReference type="NCBI Taxonomy" id="2931978"/>
    <lineage>
        <taxon>Bacteria</taxon>
        <taxon>Bacillati</taxon>
        <taxon>Bacillota</taxon>
        <taxon>Bacilli</taxon>
        <taxon>Bacillales</taxon>
        <taxon>Paenibacillaceae</taxon>
        <taxon>Paenibacillus</taxon>
    </lineage>
</organism>
<dbReference type="InterPro" id="IPR036388">
    <property type="entry name" value="WH-like_DNA-bd_sf"/>
</dbReference>
<dbReference type="RefSeq" id="WP_244725087.1">
    <property type="nucleotide sequence ID" value="NZ_JALIRP010000004.1"/>
</dbReference>
<evidence type="ECO:0000313" key="11">
    <source>
        <dbReference type="Proteomes" id="UP001139347"/>
    </source>
</evidence>
<dbReference type="SMART" id="SM00862">
    <property type="entry name" value="Trans_reg_C"/>
    <property type="match status" value="1"/>
</dbReference>
<feature type="domain" description="OmpR/PhoB-type" evidence="9">
    <location>
        <begin position="123"/>
        <end position="224"/>
    </location>
</feature>
<feature type="modified residue" description="4-aspartylphosphate" evidence="6">
    <location>
        <position position="51"/>
    </location>
</feature>
<keyword evidence="1 6" id="KW-0597">Phosphoprotein</keyword>
<evidence type="ECO:0000259" key="8">
    <source>
        <dbReference type="PROSITE" id="PS50110"/>
    </source>
</evidence>
<dbReference type="InterPro" id="IPR011006">
    <property type="entry name" value="CheY-like_superfamily"/>
</dbReference>
<evidence type="ECO:0000256" key="7">
    <source>
        <dbReference type="PROSITE-ProRule" id="PRU01091"/>
    </source>
</evidence>
<evidence type="ECO:0000256" key="1">
    <source>
        <dbReference type="ARBA" id="ARBA00022553"/>
    </source>
</evidence>
<dbReference type="SMART" id="SM00448">
    <property type="entry name" value="REC"/>
    <property type="match status" value="1"/>
</dbReference>
<dbReference type="Gene3D" id="3.40.50.2300">
    <property type="match status" value="1"/>
</dbReference>
<evidence type="ECO:0000259" key="9">
    <source>
        <dbReference type="PROSITE" id="PS51755"/>
    </source>
</evidence>
<dbReference type="InterPro" id="IPR001867">
    <property type="entry name" value="OmpR/PhoB-type_DNA-bd"/>
</dbReference>
<dbReference type="Proteomes" id="UP001139347">
    <property type="component" value="Unassembled WGS sequence"/>
</dbReference>
<dbReference type="PANTHER" id="PTHR48111">
    <property type="entry name" value="REGULATOR OF RPOS"/>
    <property type="match status" value="1"/>
</dbReference>
<sequence length="224" mass="26020">MIPKILYIEDDLEIGSWLTNYLSNSGYLVEWLQTANKLTEELPRVDLIILDVMLPGLDGYSVGFRIRKRFPHIPILMLTARTSIEDKLQGLAFADDYMTKPFHPDELCARIKILIRRKGDFSADRVQLGHIIIDKELNRITNAQTGEDIVLTGKQYHIFMELFQHANRILTKKRLYESVWGESYLEGDKSLMVHIRHLREKLEIDPGNPMIIETIRGVGYRLKL</sequence>
<dbReference type="PROSITE" id="PS50110">
    <property type="entry name" value="RESPONSE_REGULATORY"/>
    <property type="match status" value="1"/>
</dbReference>
<dbReference type="Pfam" id="PF00072">
    <property type="entry name" value="Response_reg"/>
    <property type="match status" value="1"/>
</dbReference>
<dbReference type="SUPFAM" id="SSF46894">
    <property type="entry name" value="C-terminal effector domain of the bipartite response regulators"/>
    <property type="match status" value="1"/>
</dbReference>
<dbReference type="Pfam" id="PF00486">
    <property type="entry name" value="Trans_reg_C"/>
    <property type="match status" value="1"/>
</dbReference>
<dbReference type="InterPro" id="IPR016032">
    <property type="entry name" value="Sig_transdc_resp-reg_C-effctor"/>
</dbReference>
<dbReference type="AlphaFoldDB" id="A0A9X1WNP7"/>
<evidence type="ECO:0000256" key="6">
    <source>
        <dbReference type="PROSITE-ProRule" id="PRU00169"/>
    </source>
</evidence>
<dbReference type="EMBL" id="JALIRP010000004">
    <property type="protein sequence ID" value="MCJ8012278.1"/>
    <property type="molecule type" value="Genomic_DNA"/>
</dbReference>
<evidence type="ECO:0000256" key="2">
    <source>
        <dbReference type="ARBA" id="ARBA00023012"/>
    </source>
</evidence>
<accession>A0A9X1WNP7</accession>
<evidence type="ECO:0000256" key="3">
    <source>
        <dbReference type="ARBA" id="ARBA00023015"/>
    </source>
</evidence>
<dbReference type="GO" id="GO:0032993">
    <property type="term" value="C:protein-DNA complex"/>
    <property type="evidence" value="ECO:0007669"/>
    <property type="project" value="TreeGrafter"/>
</dbReference>
<gene>
    <name evidence="10" type="ORF">MUG84_11090</name>
</gene>
<dbReference type="InterPro" id="IPR001789">
    <property type="entry name" value="Sig_transdc_resp-reg_receiver"/>
</dbReference>
<keyword evidence="11" id="KW-1185">Reference proteome</keyword>
<dbReference type="GO" id="GO:0000156">
    <property type="term" value="F:phosphorelay response regulator activity"/>
    <property type="evidence" value="ECO:0007669"/>
    <property type="project" value="TreeGrafter"/>
</dbReference>
<dbReference type="CDD" id="cd00383">
    <property type="entry name" value="trans_reg_C"/>
    <property type="match status" value="1"/>
</dbReference>
<keyword evidence="5" id="KW-0804">Transcription</keyword>
<dbReference type="PROSITE" id="PS51755">
    <property type="entry name" value="OMPR_PHOB"/>
    <property type="match status" value="1"/>
</dbReference>
<name>A0A9X1WNP7_9BACL</name>
<evidence type="ECO:0000256" key="5">
    <source>
        <dbReference type="ARBA" id="ARBA00023163"/>
    </source>
</evidence>
<dbReference type="InterPro" id="IPR039420">
    <property type="entry name" value="WalR-like"/>
</dbReference>
<keyword evidence="3" id="KW-0805">Transcription regulation</keyword>
<evidence type="ECO:0000313" key="10">
    <source>
        <dbReference type="EMBL" id="MCJ8012278.1"/>
    </source>
</evidence>
<keyword evidence="2" id="KW-0902">Two-component regulatory system</keyword>
<feature type="domain" description="Response regulatory" evidence="8">
    <location>
        <begin position="4"/>
        <end position="115"/>
    </location>
</feature>
<evidence type="ECO:0000256" key="4">
    <source>
        <dbReference type="ARBA" id="ARBA00023125"/>
    </source>
</evidence>
<dbReference type="Gene3D" id="1.10.10.10">
    <property type="entry name" value="Winged helix-like DNA-binding domain superfamily/Winged helix DNA-binding domain"/>
    <property type="match status" value="1"/>
</dbReference>
<dbReference type="SUPFAM" id="SSF52172">
    <property type="entry name" value="CheY-like"/>
    <property type="match status" value="1"/>
</dbReference>
<dbReference type="GO" id="GO:0006355">
    <property type="term" value="P:regulation of DNA-templated transcription"/>
    <property type="evidence" value="ECO:0007669"/>
    <property type="project" value="InterPro"/>
</dbReference>
<feature type="DNA-binding region" description="OmpR/PhoB-type" evidence="7">
    <location>
        <begin position="123"/>
        <end position="224"/>
    </location>
</feature>